<dbReference type="Gene3D" id="1.10.510.10">
    <property type="entry name" value="Transferase(Phosphotransferase) domain 1"/>
    <property type="match status" value="1"/>
</dbReference>
<dbReference type="EMBL" id="CAXAMN010023585">
    <property type="protein sequence ID" value="CAK9078815.1"/>
    <property type="molecule type" value="Genomic_DNA"/>
</dbReference>
<sequence>MVTAAPTLMESLKHSSTAKTEFMCASTTEGTTRVVSSDGDISPNLVSWMRQRTHKYSQKGLIPVRSDDIADHYELDERRIGSGSFGHVFSARQKQTGLQVAIKKVLIFDPEQKERLDTEACIMKDLDHPNICKLMATYEKGRFMFFVMEYCKGKDVLERLMSLDEQKFGEHQAAKIVHQTALALHYAQKRGIAHRDVKPENLVFVSDEESDSFVKVVDWGLSSYCGERKMRSAVGSYVYCAPEILAKKLSRNSKSYTASCDLWSLGILIYVLLCGHPPFRGDATQLLKMAKEEKLIPQDDIWKALSREAKHLIQGLLRVKPEKRLKFEEVLKHPWFQLQHTVAVPVSVSQNILRNMRNFCHLSHFFGFCVLAAARQLDAKSLDEVHQVFRQLDSDGDGVLTIQEVRQGFAALGSGNLETVEIEELFAIIDMDGSGTIDYTEFVAAAVGERLFQEESALMAAFEAFNHEPDGVITLQEIEHVLRSCDAQKVWSDDAVHSMAVEAQHHFTSESTIDFDHFRESIVAHVASRRGRCDSHPREPAELLEMVPRRAAPGAARNARGYVPKKAPWWACCLAPSAAEPLSP</sequence>
<dbReference type="CDD" id="cd00051">
    <property type="entry name" value="EFh"/>
    <property type="match status" value="1"/>
</dbReference>
<comment type="caution">
    <text evidence="1">The sequence shown here is derived from an EMBL/GenBank/DDBJ whole genome shotgun (WGS) entry which is preliminary data.</text>
</comment>
<dbReference type="InterPro" id="IPR000719">
    <property type="entry name" value="Prot_kinase_dom"/>
</dbReference>
<organism evidence="1 2">
    <name type="scientific">Durusdinium trenchii</name>
    <dbReference type="NCBI Taxonomy" id="1381693"/>
    <lineage>
        <taxon>Eukaryota</taxon>
        <taxon>Sar</taxon>
        <taxon>Alveolata</taxon>
        <taxon>Dinophyceae</taxon>
        <taxon>Suessiales</taxon>
        <taxon>Symbiodiniaceae</taxon>
        <taxon>Durusdinium</taxon>
    </lineage>
</organism>
<dbReference type="Proteomes" id="UP001642484">
    <property type="component" value="Unassembled WGS sequence"/>
</dbReference>
<dbReference type="InterPro" id="IPR011009">
    <property type="entry name" value="Kinase-like_dom_sf"/>
</dbReference>
<dbReference type="InterPro" id="IPR008271">
    <property type="entry name" value="Ser/Thr_kinase_AS"/>
</dbReference>
<proteinExistence type="predicted"/>
<name>A0ABP0PVR6_9DINO</name>
<dbReference type="SUPFAM" id="SSF47473">
    <property type="entry name" value="EF-hand"/>
    <property type="match status" value="1"/>
</dbReference>
<dbReference type="InterPro" id="IPR018247">
    <property type="entry name" value="EF_Hand_1_Ca_BS"/>
</dbReference>
<dbReference type="InterPro" id="IPR017441">
    <property type="entry name" value="Protein_kinase_ATP_BS"/>
</dbReference>
<dbReference type="Gene3D" id="1.10.238.10">
    <property type="entry name" value="EF-hand"/>
    <property type="match status" value="2"/>
</dbReference>
<dbReference type="GO" id="GO:0016301">
    <property type="term" value="F:kinase activity"/>
    <property type="evidence" value="ECO:0007669"/>
    <property type="project" value="UniProtKB-KW"/>
</dbReference>
<dbReference type="SMART" id="SM00054">
    <property type="entry name" value="EFh"/>
    <property type="match status" value="3"/>
</dbReference>
<dbReference type="SUPFAM" id="SSF56112">
    <property type="entry name" value="Protein kinase-like (PK-like)"/>
    <property type="match status" value="1"/>
</dbReference>
<protein>
    <submittedName>
        <fullName evidence="1">Uncharacterized protein</fullName>
    </submittedName>
</protein>
<dbReference type="PROSITE" id="PS00018">
    <property type="entry name" value="EF_HAND_1"/>
    <property type="match status" value="2"/>
</dbReference>
<dbReference type="Gene3D" id="3.30.200.20">
    <property type="entry name" value="Phosphorylase Kinase, domain 1"/>
    <property type="match status" value="1"/>
</dbReference>
<dbReference type="Pfam" id="PF00069">
    <property type="entry name" value="Pkinase"/>
    <property type="match status" value="1"/>
</dbReference>
<dbReference type="PROSITE" id="PS50011">
    <property type="entry name" value="PROTEIN_KINASE_DOM"/>
    <property type="match status" value="1"/>
</dbReference>
<dbReference type="PANTHER" id="PTHR24349">
    <property type="entry name" value="SERINE/THREONINE-PROTEIN KINASE"/>
    <property type="match status" value="1"/>
</dbReference>
<dbReference type="PROSITE" id="PS00108">
    <property type="entry name" value="PROTEIN_KINASE_ST"/>
    <property type="match status" value="1"/>
</dbReference>
<dbReference type="Pfam" id="PF13499">
    <property type="entry name" value="EF-hand_7"/>
    <property type="match status" value="1"/>
</dbReference>
<keyword evidence="2" id="KW-1185">Reference proteome</keyword>
<dbReference type="InterPro" id="IPR011992">
    <property type="entry name" value="EF-hand-dom_pair"/>
</dbReference>
<accession>A0ABP0PVR6</accession>
<dbReference type="PROSITE" id="PS00107">
    <property type="entry name" value="PROTEIN_KINASE_ATP"/>
    <property type="match status" value="1"/>
</dbReference>
<gene>
    <name evidence="1" type="ORF">CCMP2556_LOCUS38854</name>
</gene>
<dbReference type="InterPro" id="IPR050205">
    <property type="entry name" value="CDPK_Ser/Thr_kinases"/>
</dbReference>
<reference evidence="1 2" key="1">
    <citation type="submission" date="2024-02" db="EMBL/GenBank/DDBJ databases">
        <authorList>
            <person name="Chen Y."/>
            <person name="Shah S."/>
            <person name="Dougan E. K."/>
            <person name="Thang M."/>
            <person name="Chan C."/>
        </authorList>
    </citation>
    <scope>NUCLEOTIDE SEQUENCE [LARGE SCALE GENOMIC DNA]</scope>
</reference>
<evidence type="ECO:0000313" key="2">
    <source>
        <dbReference type="Proteomes" id="UP001642484"/>
    </source>
</evidence>
<dbReference type="SMART" id="SM00220">
    <property type="entry name" value="S_TKc"/>
    <property type="match status" value="1"/>
</dbReference>
<evidence type="ECO:0000313" key="1">
    <source>
        <dbReference type="EMBL" id="CAK9078815.1"/>
    </source>
</evidence>
<dbReference type="PROSITE" id="PS50222">
    <property type="entry name" value="EF_HAND_2"/>
    <property type="match status" value="2"/>
</dbReference>
<dbReference type="InterPro" id="IPR002048">
    <property type="entry name" value="EF_hand_dom"/>
</dbReference>